<evidence type="ECO:0000313" key="1">
    <source>
        <dbReference type="EMBL" id="TQM76177.1"/>
    </source>
</evidence>
<proteinExistence type="predicted"/>
<dbReference type="RefSeq" id="WP_142260094.1">
    <property type="nucleotide sequence ID" value="NZ_BMPV01000001.1"/>
</dbReference>
<name>A0A543J028_9ACTN</name>
<dbReference type="OrthoDB" id="3427879at2"/>
<organism evidence="1 2">
    <name type="scientific">Thermopolyspora flexuosa</name>
    <dbReference type="NCBI Taxonomy" id="103836"/>
    <lineage>
        <taxon>Bacteria</taxon>
        <taxon>Bacillati</taxon>
        <taxon>Actinomycetota</taxon>
        <taxon>Actinomycetes</taxon>
        <taxon>Streptosporangiales</taxon>
        <taxon>Streptosporangiaceae</taxon>
        <taxon>Thermopolyspora</taxon>
    </lineage>
</organism>
<dbReference type="EMBL" id="VFPQ01000001">
    <property type="protein sequence ID" value="TQM76177.1"/>
    <property type="molecule type" value="Genomic_DNA"/>
</dbReference>
<keyword evidence="2" id="KW-1185">Reference proteome</keyword>
<comment type="caution">
    <text evidence="1">The sequence shown here is derived from an EMBL/GenBank/DDBJ whole genome shotgun (WGS) entry which is preliminary data.</text>
</comment>
<dbReference type="AlphaFoldDB" id="A0A543J028"/>
<reference evidence="1 2" key="1">
    <citation type="submission" date="2019-06" db="EMBL/GenBank/DDBJ databases">
        <title>Sequencing the genomes of 1000 actinobacteria strains.</title>
        <authorList>
            <person name="Klenk H.-P."/>
        </authorList>
    </citation>
    <scope>NUCLEOTIDE SEQUENCE [LARGE SCALE GENOMIC DNA]</scope>
    <source>
        <strain evidence="1 2">DSM 43186</strain>
    </source>
</reference>
<accession>A0A543J028</accession>
<dbReference type="Proteomes" id="UP000319213">
    <property type="component" value="Unassembled WGS sequence"/>
</dbReference>
<protein>
    <submittedName>
        <fullName evidence="1">Uncharacterized protein</fullName>
    </submittedName>
</protein>
<gene>
    <name evidence="1" type="ORF">FHX40_2904</name>
</gene>
<sequence>MPESPFDALLSRVRQIDGFLLGCIIDASTGTVLGSAQDQQDLSLPVAAAGATDLANVISLMAAGLAANGGLEDVIITLSGHYHLIRQFSPAPKLRFLLLVVLDREQANLAMALRELRDFDLGAAVRPDPALPGHPRGV</sequence>
<evidence type="ECO:0000313" key="2">
    <source>
        <dbReference type="Proteomes" id="UP000319213"/>
    </source>
</evidence>